<feature type="compositionally biased region" description="Low complexity" evidence="1">
    <location>
        <begin position="49"/>
        <end position="72"/>
    </location>
</feature>
<organism evidence="4 5">
    <name type="scientific">Pseudoxanthomonas indica</name>
    <dbReference type="NCBI Taxonomy" id="428993"/>
    <lineage>
        <taxon>Bacteria</taxon>
        <taxon>Pseudomonadati</taxon>
        <taxon>Pseudomonadota</taxon>
        <taxon>Gammaproteobacteria</taxon>
        <taxon>Lysobacterales</taxon>
        <taxon>Lysobacteraceae</taxon>
        <taxon>Pseudoxanthomonas</taxon>
    </lineage>
</organism>
<sequence>MKMLIPAAVLMAALSMTACNGNRDGDAGDGVSGASGQPEATPATPPADAPADATADASLASASDPAATGMGAAAGATATGNDADLLGVLAAIDQHEIDSATQAKQHKLSADVANYADLMLTDHRANLDQTRALGANEQAPKAMTQAEQGKQHLAELGKKPDAEYAKAFVDAMVMGHTQALAALDEQLIPAAQAEPVKTHLQQTRAKVAEHLEKAKALQAKG</sequence>
<dbReference type="RefSeq" id="WP_079722644.1">
    <property type="nucleotide sequence ID" value="NZ_BMCL01000003.1"/>
</dbReference>
<dbReference type="OrthoDB" id="5998717at2"/>
<feature type="domain" description="DUF4142" evidence="3">
    <location>
        <begin position="81"/>
        <end position="217"/>
    </location>
</feature>
<keyword evidence="2" id="KW-0732">Signal</keyword>
<evidence type="ECO:0000313" key="5">
    <source>
        <dbReference type="Proteomes" id="UP000190341"/>
    </source>
</evidence>
<dbReference type="InterPro" id="IPR025419">
    <property type="entry name" value="DUF4142"/>
</dbReference>
<evidence type="ECO:0000313" key="4">
    <source>
        <dbReference type="EMBL" id="SKC42287.1"/>
    </source>
</evidence>
<proteinExistence type="predicted"/>
<dbReference type="EMBL" id="FUZV01000001">
    <property type="protein sequence ID" value="SKC42287.1"/>
    <property type="molecule type" value="Genomic_DNA"/>
</dbReference>
<name>A0A1T5ISX4_9GAMM</name>
<accession>A0A1T5ISX4</accession>
<evidence type="ECO:0000259" key="3">
    <source>
        <dbReference type="Pfam" id="PF13628"/>
    </source>
</evidence>
<dbReference type="AlphaFoldDB" id="A0A1T5ISX4"/>
<evidence type="ECO:0000256" key="2">
    <source>
        <dbReference type="SAM" id="SignalP"/>
    </source>
</evidence>
<protein>
    <submittedName>
        <fullName evidence="4">Predicted outer membrane protein</fullName>
    </submittedName>
</protein>
<dbReference type="STRING" id="428993.SAMN06296058_0215"/>
<reference evidence="4 5" key="1">
    <citation type="submission" date="2017-02" db="EMBL/GenBank/DDBJ databases">
        <authorList>
            <person name="Peterson S.W."/>
        </authorList>
    </citation>
    <scope>NUCLEOTIDE SEQUENCE [LARGE SCALE GENOMIC DNA]</scope>
    <source>
        <strain evidence="4 5">P15</strain>
    </source>
</reference>
<feature type="region of interest" description="Disordered" evidence="1">
    <location>
        <begin position="25"/>
        <end position="72"/>
    </location>
</feature>
<feature type="signal peptide" evidence="2">
    <location>
        <begin position="1"/>
        <end position="18"/>
    </location>
</feature>
<dbReference type="PANTHER" id="PTHR38593">
    <property type="entry name" value="BLR2558 PROTEIN"/>
    <property type="match status" value="1"/>
</dbReference>
<dbReference type="Pfam" id="PF13628">
    <property type="entry name" value="DUF4142"/>
    <property type="match status" value="1"/>
</dbReference>
<keyword evidence="5" id="KW-1185">Reference proteome</keyword>
<gene>
    <name evidence="4" type="ORF">SAMN06296058_0215</name>
</gene>
<feature type="chain" id="PRO_5012617427" evidence="2">
    <location>
        <begin position="19"/>
        <end position="221"/>
    </location>
</feature>
<dbReference type="PANTHER" id="PTHR38593:SF1">
    <property type="entry name" value="BLR2558 PROTEIN"/>
    <property type="match status" value="1"/>
</dbReference>
<dbReference type="Proteomes" id="UP000190341">
    <property type="component" value="Unassembled WGS sequence"/>
</dbReference>
<evidence type="ECO:0000256" key="1">
    <source>
        <dbReference type="SAM" id="MobiDB-lite"/>
    </source>
</evidence>
<dbReference type="PROSITE" id="PS51257">
    <property type="entry name" value="PROKAR_LIPOPROTEIN"/>
    <property type="match status" value="1"/>
</dbReference>